<dbReference type="SUPFAM" id="SSF54001">
    <property type="entry name" value="Cysteine proteinases"/>
    <property type="match status" value="1"/>
</dbReference>
<dbReference type="Gene3D" id="3.90.70.10">
    <property type="entry name" value="Cysteine proteinases"/>
    <property type="match status" value="1"/>
</dbReference>
<dbReference type="InterPro" id="IPR038765">
    <property type="entry name" value="Papain-like_cys_pep_sf"/>
</dbReference>
<feature type="region of interest" description="Disordered" evidence="2">
    <location>
        <begin position="154"/>
        <end position="180"/>
    </location>
</feature>
<feature type="compositionally biased region" description="Low complexity" evidence="2">
    <location>
        <begin position="154"/>
        <end position="164"/>
    </location>
</feature>
<dbReference type="GO" id="GO:0008234">
    <property type="term" value="F:cysteine-type peptidase activity"/>
    <property type="evidence" value="ECO:0007669"/>
    <property type="project" value="InterPro"/>
</dbReference>
<gene>
    <name evidence="5" type="ORF">Zmor_024270</name>
</gene>
<protein>
    <recommendedName>
        <fullName evidence="4">Peptidase C1A papain C-terminal domain-containing protein</fullName>
    </recommendedName>
</protein>
<keyword evidence="6" id="KW-1185">Reference proteome</keyword>
<evidence type="ECO:0000256" key="3">
    <source>
        <dbReference type="SAM" id="SignalP"/>
    </source>
</evidence>
<comment type="similarity">
    <text evidence="1">Belongs to the peptidase C1 family.</text>
</comment>
<dbReference type="Proteomes" id="UP001168821">
    <property type="component" value="Unassembled WGS sequence"/>
</dbReference>
<name>A0AA38I4V0_9CUCU</name>
<accession>A0AA38I4V0</accession>
<dbReference type="Pfam" id="PF00112">
    <property type="entry name" value="Peptidase_C1"/>
    <property type="match status" value="1"/>
</dbReference>
<sequence length="371" mass="41453">MAIILLINVFLKLLLLECLEQVCVSAEQKSTPGGASFPPDFGIPRSPIIDFIDHPDTSVPDRFDVRDKWPKCGSLFDQIVDQGKCQMSWVPALLSTMSDRLCIQSNGTDIFQYSVEDLLTCCSTCFNAKPKDICQSGWIFRTIKYLYSKGCTSGENAESSNSGGCKSLSEQTRNGEPPECQDKCTNPEYKTSDKRYCGRATYLYNHPGIIDTKQVQIEVMKNGPMTMFINATPSFMNYTDEIFDEETDEILGRPNFMQAVRLFGWGNENGTPYWLMANTWGRNWGRMGGLFKIAMTENVLHVEEFALAPFPSKKASAKIRERKRSARLLVELAAAPSAQKMQSCIEVRDGLDDVTLSTGSNSPDPTTSLRP</sequence>
<feature type="signal peptide" evidence="3">
    <location>
        <begin position="1"/>
        <end position="25"/>
    </location>
</feature>
<feature type="chain" id="PRO_5041450438" description="Peptidase C1A papain C-terminal domain-containing protein" evidence="3">
    <location>
        <begin position="26"/>
        <end position="371"/>
    </location>
</feature>
<dbReference type="InterPro" id="IPR013128">
    <property type="entry name" value="Peptidase_C1A"/>
</dbReference>
<evidence type="ECO:0000313" key="6">
    <source>
        <dbReference type="Proteomes" id="UP001168821"/>
    </source>
</evidence>
<dbReference type="InterPro" id="IPR000668">
    <property type="entry name" value="Peptidase_C1A_C"/>
</dbReference>
<dbReference type="GO" id="GO:0006508">
    <property type="term" value="P:proteolysis"/>
    <property type="evidence" value="ECO:0007669"/>
    <property type="project" value="InterPro"/>
</dbReference>
<keyword evidence="3" id="KW-0732">Signal</keyword>
<dbReference type="EMBL" id="JALNTZ010000007">
    <property type="protein sequence ID" value="KAJ3646694.1"/>
    <property type="molecule type" value="Genomic_DNA"/>
</dbReference>
<feature type="domain" description="Peptidase C1A papain C-terminal" evidence="4">
    <location>
        <begin position="59"/>
        <end position="310"/>
    </location>
</feature>
<dbReference type="PANTHER" id="PTHR12411">
    <property type="entry name" value="CYSTEINE PROTEASE FAMILY C1-RELATED"/>
    <property type="match status" value="1"/>
</dbReference>
<organism evidence="5 6">
    <name type="scientific">Zophobas morio</name>
    <dbReference type="NCBI Taxonomy" id="2755281"/>
    <lineage>
        <taxon>Eukaryota</taxon>
        <taxon>Metazoa</taxon>
        <taxon>Ecdysozoa</taxon>
        <taxon>Arthropoda</taxon>
        <taxon>Hexapoda</taxon>
        <taxon>Insecta</taxon>
        <taxon>Pterygota</taxon>
        <taxon>Neoptera</taxon>
        <taxon>Endopterygota</taxon>
        <taxon>Coleoptera</taxon>
        <taxon>Polyphaga</taxon>
        <taxon>Cucujiformia</taxon>
        <taxon>Tenebrionidae</taxon>
        <taxon>Zophobas</taxon>
    </lineage>
</organism>
<dbReference type="AlphaFoldDB" id="A0AA38I4V0"/>
<evidence type="ECO:0000259" key="4">
    <source>
        <dbReference type="SMART" id="SM00645"/>
    </source>
</evidence>
<reference evidence="5" key="1">
    <citation type="journal article" date="2023" name="G3 (Bethesda)">
        <title>Whole genome assemblies of Zophobas morio and Tenebrio molitor.</title>
        <authorList>
            <person name="Kaur S."/>
            <person name="Stinson S.A."/>
            <person name="diCenzo G.C."/>
        </authorList>
    </citation>
    <scope>NUCLEOTIDE SEQUENCE</scope>
    <source>
        <strain evidence="5">QUZm001</strain>
    </source>
</reference>
<proteinExistence type="inferred from homology"/>
<evidence type="ECO:0000313" key="5">
    <source>
        <dbReference type="EMBL" id="KAJ3646694.1"/>
    </source>
</evidence>
<evidence type="ECO:0000256" key="1">
    <source>
        <dbReference type="ARBA" id="ARBA00008455"/>
    </source>
</evidence>
<dbReference type="SMART" id="SM00645">
    <property type="entry name" value="Pept_C1"/>
    <property type="match status" value="1"/>
</dbReference>
<comment type="caution">
    <text evidence="5">The sequence shown here is derived from an EMBL/GenBank/DDBJ whole genome shotgun (WGS) entry which is preliminary data.</text>
</comment>
<evidence type="ECO:0000256" key="2">
    <source>
        <dbReference type="SAM" id="MobiDB-lite"/>
    </source>
</evidence>